<sequence>MIAAALCPAAPLMAAELTGDDPEAAAVRAAAAEATARLARSGVGVIAVVTAGPQTREWPVTGRADLAPYGGPRLADGVPRVPLGLGLGARLLDAAGFSGDRLMWTVGRMRPPALDGVALLVLAEGSAHRNLKTSTDLALRAERFDALVEKSIVDGDLAPLLDLDPALAEDLMVPGLPALRLLAAAVTRASTDLLYRAAPFGVGYFVATLNT</sequence>
<keyword evidence="2" id="KW-1185">Reference proteome</keyword>
<dbReference type="RefSeq" id="WP_203925487.1">
    <property type="nucleotide sequence ID" value="NZ_BOPH01000005.1"/>
</dbReference>
<comment type="caution">
    <text evidence="1">The sequence shown here is derived from an EMBL/GenBank/DDBJ whole genome shotgun (WGS) entry which is preliminary data.</text>
</comment>
<organism evidence="1 2">
    <name type="scientific">Virgisporangium ochraceum</name>
    <dbReference type="NCBI Taxonomy" id="65505"/>
    <lineage>
        <taxon>Bacteria</taxon>
        <taxon>Bacillati</taxon>
        <taxon>Actinomycetota</taxon>
        <taxon>Actinomycetes</taxon>
        <taxon>Micromonosporales</taxon>
        <taxon>Micromonosporaceae</taxon>
        <taxon>Virgisporangium</taxon>
    </lineage>
</organism>
<proteinExistence type="predicted"/>
<gene>
    <name evidence="1" type="ORF">Voc01_003950</name>
</gene>
<protein>
    <submittedName>
        <fullName evidence="1">Uncharacterized protein</fullName>
    </submittedName>
</protein>
<name>A0A8J3ZME8_9ACTN</name>
<dbReference type="Gene3D" id="3.40.830.10">
    <property type="entry name" value="LigB-like"/>
    <property type="match status" value="1"/>
</dbReference>
<reference evidence="1" key="1">
    <citation type="submission" date="2021-01" db="EMBL/GenBank/DDBJ databases">
        <title>Whole genome shotgun sequence of Virgisporangium ochraceum NBRC 16418.</title>
        <authorList>
            <person name="Komaki H."/>
            <person name="Tamura T."/>
        </authorList>
    </citation>
    <scope>NUCLEOTIDE SEQUENCE</scope>
    <source>
        <strain evidence="1">NBRC 16418</strain>
    </source>
</reference>
<accession>A0A8J3ZME8</accession>
<dbReference type="Proteomes" id="UP000635606">
    <property type="component" value="Unassembled WGS sequence"/>
</dbReference>
<dbReference type="EMBL" id="BOPH01000005">
    <property type="protein sequence ID" value="GIJ65478.1"/>
    <property type="molecule type" value="Genomic_DNA"/>
</dbReference>
<dbReference type="AlphaFoldDB" id="A0A8J3ZME8"/>
<evidence type="ECO:0000313" key="1">
    <source>
        <dbReference type="EMBL" id="GIJ65478.1"/>
    </source>
</evidence>
<evidence type="ECO:0000313" key="2">
    <source>
        <dbReference type="Proteomes" id="UP000635606"/>
    </source>
</evidence>